<organism evidence="3 4">
    <name type="scientific">Leptobrachium leishanense</name>
    <name type="common">Leishan spiny toad</name>
    <dbReference type="NCBI Taxonomy" id="445787"/>
    <lineage>
        <taxon>Eukaryota</taxon>
        <taxon>Metazoa</taxon>
        <taxon>Chordata</taxon>
        <taxon>Craniata</taxon>
        <taxon>Vertebrata</taxon>
        <taxon>Euteleostomi</taxon>
        <taxon>Amphibia</taxon>
        <taxon>Batrachia</taxon>
        <taxon>Anura</taxon>
        <taxon>Pelobatoidea</taxon>
        <taxon>Megophryidae</taxon>
        <taxon>Leptobrachium</taxon>
    </lineage>
</organism>
<accession>A0A8C5QD57</accession>
<keyword evidence="4" id="KW-1185">Reference proteome</keyword>
<gene>
    <name evidence="3" type="primary">ECT2L</name>
</gene>
<dbReference type="Pfam" id="PF12937">
    <property type="entry name" value="F-box-like"/>
    <property type="match status" value="1"/>
</dbReference>
<dbReference type="CDD" id="cd00160">
    <property type="entry name" value="RhoGEF"/>
    <property type="match status" value="1"/>
</dbReference>
<dbReference type="SUPFAM" id="SSF50729">
    <property type="entry name" value="PH domain-like"/>
    <property type="match status" value="1"/>
</dbReference>
<dbReference type="Gene3D" id="1.20.1280.50">
    <property type="match status" value="1"/>
</dbReference>
<evidence type="ECO:0000259" key="2">
    <source>
        <dbReference type="PROSITE" id="PS50181"/>
    </source>
</evidence>
<dbReference type="Ensembl" id="ENSLLET00000036839.1">
    <property type="protein sequence ID" value="ENSLLEP00000035491.1"/>
    <property type="gene ID" value="ENSLLEG00000021904.1"/>
</dbReference>
<dbReference type="Pfam" id="PF05186">
    <property type="entry name" value="Dpy-30"/>
    <property type="match status" value="1"/>
</dbReference>
<dbReference type="InterPro" id="IPR036047">
    <property type="entry name" value="F-box-like_dom_sf"/>
</dbReference>
<dbReference type="GO" id="GO:0005085">
    <property type="term" value="F:guanyl-nucleotide exchange factor activity"/>
    <property type="evidence" value="ECO:0007669"/>
    <property type="project" value="InterPro"/>
</dbReference>
<feature type="domain" description="DH" evidence="1">
    <location>
        <begin position="670"/>
        <end position="858"/>
    </location>
</feature>
<dbReference type="SUPFAM" id="SSF48065">
    <property type="entry name" value="DBL homology domain (DH-domain)"/>
    <property type="match status" value="1"/>
</dbReference>
<dbReference type="SMART" id="SM00325">
    <property type="entry name" value="RhoGEF"/>
    <property type="match status" value="1"/>
</dbReference>
<feature type="domain" description="F-box" evidence="2">
    <location>
        <begin position="114"/>
        <end position="160"/>
    </location>
</feature>
<dbReference type="AlphaFoldDB" id="A0A8C5QD57"/>
<evidence type="ECO:0000313" key="3">
    <source>
        <dbReference type="Ensembl" id="ENSLLEP00000035491.1"/>
    </source>
</evidence>
<proteinExistence type="predicted"/>
<dbReference type="InterPro" id="IPR000219">
    <property type="entry name" value="DH_dom"/>
</dbReference>
<dbReference type="InterPro" id="IPR001810">
    <property type="entry name" value="F-box_dom"/>
</dbReference>
<reference evidence="3" key="1">
    <citation type="submission" date="2025-08" db="UniProtKB">
        <authorList>
            <consortium name="Ensembl"/>
        </authorList>
    </citation>
    <scope>IDENTIFICATION</scope>
</reference>
<protein>
    <submittedName>
        <fullName evidence="3">Epithelial cell transforming 2 like</fullName>
    </submittedName>
</protein>
<dbReference type="CDD" id="cd22173">
    <property type="entry name" value="F-box_ECT2L"/>
    <property type="match status" value="1"/>
</dbReference>
<dbReference type="SUPFAM" id="SSF81383">
    <property type="entry name" value="F-box domain"/>
    <property type="match status" value="1"/>
</dbReference>
<dbReference type="Pfam" id="PF14252">
    <property type="entry name" value="DUF4347"/>
    <property type="match status" value="1"/>
</dbReference>
<sequence length="1009" mass="115883">MKNTSRQHPHSIKRWHLESFGLDSGDTERSLRDPSSLGQLTTNRTRFSAWTPIASKSFNKQLFHERVNLIGHWFELWTDKQRKHFLYSILTKSTKSQLKFVQDWFAEEGPVSKLDFTTVLPRFISLYIFSFLSPHDLCSIAQVSWHWRVLSEQDCLWMPKCTKFGWYLPYSPSDNEYGAWKRHYISCACTLDYLTPREAAETYGTLNEPKERKEEEEEKLCENVRRKFLQERLALHKRELFKTRPPWMSGQWRSGAVNTEILNECKSLTDRAALQAALCLIKDQTIVSSKTLSSQLIEKNNQTTNFRLEKSVVENSLKLYPKRPHDTTVPIIKNSNLHHHHAHKGSSSPTRLLLISSNIPAYEVVLASVKPAVIPLVYDFDGMTIESLLLLVENALNGSVTQSIGIITGGDSQNLHLLQNCKISSENILRPEVRDFWEKLGSCVESEKKIGHIDLFVPLAASESGMEILDCLTQLSGVNVCCPSGISTGSYQHILSEWLTGFIKNGLPPYLYFDEMKLQAWCRLADIMEEALRMVRRQMKLYISEMQRNVSGRIIGQFMYDTMAMAIVQSNQKVAEALTDGLLELANGKSDNPLEFLSLFLLKKSNKNKEIEDWSLKTERNTLPKSLKLEDLSLRDISSDRTTGSPRKMEVKFKQLNMLENKLLADLGDQRTRFAREILRSEREYVRILEVIKDVYFVPLKASLSSNRAILSISNIQIIFSDILDILKINNHLLGEITERFQEWGPAQCLGDVFMKFGLQLMSYTNFFNNYSVILKTIDKCREAIPTFRAFLKRHNQTVVTQMMSLQELLLFPSTRFEQYVSLLYAFRLHTAPEHEDRKDLTTAISQLKKYKDYIGQLKAGFEKDTSMSSIQKSIDGCPNLAEANRHLIKIQDVVQLNCANEEISVSLRIYEPVHDLRIFLFNDALVITSCHIAYTPFQRATKTSLRFMASVSLTRLLVEDIPDTKYVKNAFTLQGPKRQWVCTAINEEEKFTWLSAAQSAISASIENK</sequence>
<dbReference type="PANTHER" id="PTHR46857:SF1">
    <property type="entry name" value="EPITHELIAL CELL-TRANSFORMING SEQUENCE 2 ONCOGENE-LIKE"/>
    <property type="match status" value="1"/>
</dbReference>
<reference evidence="3" key="2">
    <citation type="submission" date="2025-09" db="UniProtKB">
        <authorList>
            <consortium name="Ensembl"/>
        </authorList>
    </citation>
    <scope>IDENTIFICATION</scope>
</reference>
<dbReference type="Proteomes" id="UP000694569">
    <property type="component" value="Unplaced"/>
</dbReference>
<dbReference type="InterPro" id="IPR052805">
    <property type="entry name" value="GEF_Ubiquitin-Prot_Reg"/>
</dbReference>
<evidence type="ECO:0000313" key="4">
    <source>
        <dbReference type="Proteomes" id="UP000694569"/>
    </source>
</evidence>
<name>A0A8C5QD57_9ANUR</name>
<evidence type="ECO:0000259" key="1">
    <source>
        <dbReference type="PROSITE" id="PS50010"/>
    </source>
</evidence>
<dbReference type="OrthoDB" id="660555at2759"/>
<dbReference type="InterPro" id="IPR035899">
    <property type="entry name" value="DBL_dom_sf"/>
</dbReference>
<dbReference type="InterPro" id="IPR007858">
    <property type="entry name" value="Dpy-30_motif"/>
</dbReference>
<dbReference type="InterPro" id="IPR011993">
    <property type="entry name" value="PH-like_dom_sf"/>
</dbReference>
<dbReference type="PROSITE" id="PS50181">
    <property type="entry name" value="FBOX"/>
    <property type="match status" value="1"/>
</dbReference>
<dbReference type="InterPro" id="IPR025592">
    <property type="entry name" value="DUF4347"/>
</dbReference>
<dbReference type="PANTHER" id="PTHR46857">
    <property type="entry name" value="EPITHELIAL CELL-TRANSFORMING SEQUENCE 2 ONCOGENE-LIKE"/>
    <property type="match status" value="1"/>
</dbReference>
<dbReference type="Gene3D" id="1.20.900.10">
    <property type="entry name" value="Dbl homology (DH) domain"/>
    <property type="match status" value="1"/>
</dbReference>
<dbReference type="Gene3D" id="1.20.890.10">
    <property type="entry name" value="cAMP-dependent protein kinase regulatory subunit, dimerization-anchoring domain"/>
    <property type="match status" value="1"/>
</dbReference>
<dbReference type="Gene3D" id="2.30.29.30">
    <property type="entry name" value="Pleckstrin-homology domain (PH domain)/Phosphotyrosine-binding domain (PTB)"/>
    <property type="match status" value="1"/>
</dbReference>
<dbReference type="Pfam" id="PF00621">
    <property type="entry name" value="RhoGEF"/>
    <property type="match status" value="1"/>
</dbReference>
<dbReference type="SMART" id="SM00256">
    <property type="entry name" value="FBOX"/>
    <property type="match status" value="1"/>
</dbReference>
<dbReference type="GeneTree" id="ENSGT00940000158839"/>
<dbReference type="PROSITE" id="PS50010">
    <property type="entry name" value="DH_2"/>
    <property type="match status" value="1"/>
</dbReference>